<comment type="caution">
    <text evidence="3">The sequence shown here is derived from an EMBL/GenBank/DDBJ whole genome shotgun (WGS) entry which is preliminary data.</text>
</comment>
<evidence type="ECO:0000259" key="2">
    <source>
        <dbReference type="PROSITE" id="PS50234"/>
    </source>
</evidence>
<dbReference type="RefSeq" id="WP_271923776.1">
    <property type="nucleotide sequence ID" value="NZ_JAQNDO010000001.1"/>
</dbReference>
<organism evidence="3 4">
    <name type="scientific">Polyangium mundeleinium</name>
    <dbReference type="NCBI Taxonomy" id="2995306"/>
    <lineage>
        <taxon>Bacteria</taxon>
        <taxon>Pseudomonadati</taxon>
        <taxon>Myxococcota</taxon>
        <taxon>Polyangia</taxon>
        <taxon>Polyangiales</taxon>
        <taxon>Polyangiaceae</taxon>
        <taxon>Polyangium</taxon>
    </lineage>
</organism>
<feature type="chain" id="PRO_5045643335" evidence="1">
    <location>
        <begin position="31"/>
        <end position="491"/>
    </location>
</feature>
<evidence type="ECO:0000256" key="1">
    <source>
        <dbReference type="SAM" id="SignalP"/>
    </source>
</evidence>
<keyword evidence="1" id="KW-0732">Signal</keyword>
<feature type="domain" description="VWFA" evidence="2">
    <location>
        <begin position="65"/>
        <end position="217"/>
    </location>
</feature>
<dbReference type="Gene3D" id="3.40.50.410">
    <property type="entry name" value="von Willebrand factor, type A domain"/>
    <property type="match status" value="1"/>
</dbReference>
<proteinExistence type="predicted"/>
<dbReference type="InterPro" id="IPR036465">
    <property type="entry name" value="vWFA_dom_sf"/>
</dbReference>
<feature type="signal peptide" evidence="1">
    <location>
        <begin position="1"/>
        <end position="30"/>
    </location>
</feature>
<keyword evidence="4" id="KW-1185">Reference proteome</keyword>
<dbReference type="Proteomes" id="UP001221411">
    <property type="component" value="Unassembled WGS sequence"/>
</dbReference>
<accession>A0ABT5EYH0</accession>
<reference evidence="3 4" key="1">
    <citation type="submission" date="2022-11" db="EMBL/GenBank/DDBJ databases">
        <title>Minimal conservation of predation-associated metabolite biosynthetic gene clusters underscores biosynthetic potential of Myxococcota including descriptions for ten novel species: Archangium lansinium sp. nov., Myxococcus landrumus sp. nov., Nannocystis bai.</title>
        <authorList>
            <person name="Ahearne A."/>
            <person name="Stevens C."/>
            <person name="Dowd S."/>
        </authorList>
    </citation>
    <scope>NUCLEOTIDE SEQUENCE [LARGE SCALE GENOMIC DNA]</scope>
    <source>
        <strain evidence="3 4">RJM3</strain>
    </source>
</reference>
<evidence type="ECO:0000313" key="4">
    <source>
        <dbReference type="Proteomes" id="UP001221411"/>
    </source>
</evidence>
<protein>
    <submittedName>
        <fullName evidence="3">VWA domain-containing protein</fullName>
    </submittedName>
</protein>
<gene>
    <name evidence="3" type="ORF">POL67_31285</name>
</gene>
<name>A0ABT5EYH0_9BACT</name>
<dbReference type="InterPro" id="IPR002035">
    <property type="entry name" value="VWF_A"/>
</dbReference>
<dbReference type="SUPFAM" id="SSF53300">
    <property type="entry name" value="vWA-like"/>
    <property type="match status" value="1"/>
</dbReference>
<dbReference type="PROSITE" id="PS50234">
    <property type="entry name" value="VWFA"/>
    <property type="match status" value="1"/>
</dbReference>
<dbReference type="EMBL" id="JAQNDO010000001">
    <property type="protein sequence ID" value="MDC0745855.1"/>
    <property type="molecule type" value="Genomic_DNA"/>
</dbReference>
<sequence>MSIVRAIPRWVVTAGAAVAVVPASAVPARAADGVTPSTFSASLEPGEHVTITKTVTTPEILPKPDIYFLADTTGSMTPVLENVIANAETILAAVDATANDPRYGAGQYRDFPTGGGFAYRNDAAIPSTDDNGAAALAAIGAWTASGGGDFPEANLFALHKLVTEAGFRPDSSGIVVWFGDAPGHDPVCSAISGEATVTEASVIAELQAANIQVIAVSSTTGVPDGLDGDPVASSSDYEVCGSPGGSPGQATRIANATGGLVFKDVAPEDVADAILAGLASLPVTVTPTATCDSGLTATFDPAEETVLSGTTVTFAETLTLDAGVTHPAALTCTVDFLLNGLSAGAAFVETNTIQPILNQPPVCTGVRAGPSELWSPNHKFVTVVLSGATDPDGDATTLTITGVTQDEALNGTGDGDTTPDAAWVSNAVRDRVKVRAERSGGGDGRVYRISFTVRDENGDTCTGTTNVGVPHDQGHGPAVDTTSVVVNSFGS</sequence>
<evidence type="ECO:0000313" key="3">
    <source>
        <dbReference type="EMBL" id="MDC0745855.1"/>
    </source>
</evidence>